<feature type="domain" description="LIM zinc-binding" evidence="8">
    <location>
        <begin position="14"/>
        <end position="74"/>
    </location>
</feature>
<dbReference type="GO" id="GO:0030036">
    <property type="term" value="P:actin cytoskeleton organization"/>
    <property type="evidence" value="ECO:0007669"/>
    <property type="project" value="TreeGrafter"/>
</dbReference>
<dbReference type="Pfam" id="PF00412">
    <property type="entry name" value="LIM"/>
    <property type="match status" value="2"/>
</dbReference>
<dbReference type="PROSITE" id="PS00478">
    <property type="entry name" value="LIM_DOMAIN_1"/>
    <property type="match status" value="2"/>
</dbReference>
<accession>A0A1Y2CI78</accession>
<evidence type="ECO:0000256" key="1">
    <source>
        <dbReference type="ARBA" id="ARBA00004123"/>
    </source>
</evidence>
<dbReference type="EMBL" id="MCGO01000018">
    <property type="protein sequence ID" value="ORY46015.1"/>
    <property type="molecule type" value="Genomic_DNA"/>
</dbReference>
<dbReference type="CDD" id="cd09326">
    <property type="entry name" value="LIM_CRP_like"/>
    <property type="match status" value="2"/>
</dbReference>
<evidence type="ECO:0000313" key="9">
    <source>
        <dbReference type="EMBL" id="ORY46015.1"/>
    </source>
</evidence>
<dbReference type="GO" id="GO:0046872">
    <property type="term" value="F:metal ion binding"/>
    <property type="evidence" value="ECO:0007669"/>
    <property type="project" value="UniProtKB-KW"/>
</dbReference>
<keyword evidence="6" id="KW-0539">Nucleus</keyword>
<evidence type="ECO:0000259" key="8">
    <source>
        <dbReference type="PROSITE" id="PS50023"/>
    </source>
</evidence>
<keyword evidence="3" id="KW-0677">Repeat</keyword>
<dbReference type="PROSITE" id="PS50023">
    <property type="entry name" value="LIM_DOMAIN_2"/>
    <property type="match status" value="2"/>
</dbReference>
<sequence length="253" mass="27093">MQPSTFKPKFGGAPSCVKCQKSVYAAEQIAGPGGFFHKACFCCKECNKRLDSVNVTERNNEAYCKTCYGKLFGPKGYGFAGLNLDTTITNEQKFFNSGSQDNISNSSAPAVPTAAVPRDGPMPLQNTFFQGGSQDKIVLASSSPPSTTSPFQPSAQTTTAMFEAKAKFNSAAVMAGGCPRCGKQVYFAEQVLGPAGVKYHKLCFRCSDCGKSLDSTTMTEKETVLFCKTCYNKKWGPKGFGYGVGAGTLYNTQ</sequence>
<gene>
    <name evidence="9" type="ORF">BCR33DRAFT_716024</name>
</gene>
<dbReference type="Gene3D" id="2.10.110.10">
    <property type="entry name" value="Cysteine Rich Protein"/>
    <property type="match status" value="2"/>
</dbReference>
<keyword evidence="2 7" id="KW-0479">Metal-binding</keyword>
<comment type="subcellular location">
    <subcellularLocation>
        <location evidence="1">Nucleus</location>
    </subcellularLocation>
</comment>
<dbReference type="GO" id="GO:0005737">
    <property type="term" value="C:cytoplasm"/>
    <property type="evidence" value="ECO:0007669"/>
    <property type="project" value="TreeGrafter"/>
</dbReference>
<dbReference type="SMART" id="SM00132">
    <property type="entry name" value="LIM"/>
    <property type="match status" value="2"/>
</dbReference>
<keyword evidence="10" id="KW-1185">Reference proteome</keyword>
<evidence type="ECO:0000256" key="6">
    <source>
        <dbReference type="ARBA" id="ARBA00023242"/>
    </source>
</evidence>
<dbReference type="SUPFAM" id="SSF57716">
    <property type="entry name" value="Glucocorticoid receptor-like (DNA-binding domain)"/>
    <property type="match status" value="4"/>
</dbReference>
<dbReference type="PANTHER" id="PTHR24215:SF35">
    <property type="entry name" value="MUSCLE LIM PROTEIN MLP84B"/>
    <property type="match status" value="1"/>
</dbReference>
<dbReference type="AlphaFoldDB" id="A0A1Y2CI78"/>
<dbReference type="GO" id="GO:0008307">
    <property type="term" value="F:structural constituent of muscle"/>
    <property type="evidence" value="ECO:0007669"/>
    <property type="project" value="TreeGrafter"/>
</dbReference>
<evidence type="ECO:0000256" key="3">
    <source>
        <dbReference type="ARBA" id="ARBA00022737"/>
    </source>
</evidence>
<dbReference type="OrthoDB" id="8062037at2759"/>
<proteinExistence type="predicted"/>
<protein>
    <recommendedName>
        <fullName evidence="8">LIM zinc-binding domain-containing protein</fullName>
    </recommendedName>
</protein>
<dbReference type="PANTHER" id="PTHR24215">
    <property type="entry name" value="RHO-GTPASE-ACTIVATING PROTEIN LRG1"/>
    <property type="match status" value="1"/>
</dbReference>
<name>A0A1Y2CI78_9FUNG</name>
<dbReference type="Proteomes" id="UP000193642">
    <property type="component" value="Unassembled WGS sequence"/>
</dbReference>
<dbReference type="GO" id="GO:0005634">
    <property type="term" value="C:nucleus"/>
    <property type="evidence" value="ECO:0007669"/>
    <property type="project" value="UniProtKB-SubCell"/>
</dbReference>
<feature type="domain" description="LIM zinc-binding" evidence="8">
    <location>
        <begin position="176"/>
        <end position="237"/>
    </location>
</feature>
<evidence type="ECO:0000256" key="2">
    <source>
        <dbReference type="ARBA" id="ARBA00022723"/>
    </source>
</evidence>
<organism evidence="9 10">
    <name type="scientific">Rhizoclosmatium globosum</name>
    <dbReference type="NCBI Taxonomy" id="329046"/>
    <lineage>
        <taxon>Eukaryota</taxon>
        <taxon>Fungi</taxon>
        <taxon>Fungi incertae sedis</taxon>
        <taxon>Chytridiomycota</taxon>
        <taxon>Chytridiomycota incertae sedis</taxon>
        <taxon>Chytridiomycetes</taxon>
        <taxon>Chytridiales</taxon>
        <taxon>Chytriomycetaceae</taxon>
        <taxon>Rhizoclosmatium</taxon>
    </lineage>
</organism>
<comment type="caution">
    <text evidence="9">The sequence shown here is derived from an EMBL/GenBank/DDBJ whole genome shotgun (WGS) entry which is preliminary data.</text>
</comment>
<dbReference type="STRING" id="329046.A0A1Y2CI78"/>
<evidence type="ECO:0000256" key="5">
    <source>
        <dbReference type="ARBA" id="ARBA00023038"/>
    </source>
</evidence>
<keyword evidence="5 7" id="KW-0440">LIM domain</keyword>
<reference evidence="9 10" key="1">
    <citation type="submission" date="2016-07" db="EMBL/GenBank/DDBJ databases">
        <title>Pervasive Adenine N6-methylation of Active Genes in Fungi.</title>
        <authorList>
            <consortium name="DOE Joint Genome Institute"/>
            <person name="Mondo S.J."/>
            <person name="Dannebaum R.O."/>
            <person name="Kuo R.C."/>
            <person name="Labutti K."/>
            <person name="Haridas S."/>
            <person name="Kuo A."/>
            <person name="Salamov A."/>
            <person name="Ahrendt S.R."/>
            <person name="Lipzen A."/>
            <person name="Sullivan W."/>
            <person name="Andreopoulos W.B."/>
            <person name="Clum A."/>
            <person name="Lindquist E."/>
            <person name="Daum C."/>
            <person name="Ramamoorthy G.K."/>
            <person name="Gryganskyi A."/>
            <person name="Culley D."/>
            <person name="Magnuson J.K."/>
            <person name="James T.Y."/>
            <person name="O'Malley M.A."/>
            <person name="Stajich J.E."/>
            <person name="Spatafora J.W."/>
            <person name="Visel A."/>
            <person name="Grigoriev I.V."/>
        </authorList>
    </citation>
    <scope>NUCLEOTIDE SEQUENCE [LARGE SCALE GENOMIC DNA]</scope>
    <source>
        <strain evidence="9 10">JEL800</strain>
    </source>
</reference>
<evidence type="ECO:0000256" key="7">
    <source>
        <dbReference type="PROSITE-ProRule" id="PRU00125"/>
    </source>
</evidence>
<evidence type="ECO:0000313" key="10">
    <source>
        <dbReference type="Proteomes" id="UP000193642"/>
    </source>
</evidence>
<evidence type="ECO:0000256" key="4">
    <source>
        <dbReference type="ARBA" id="ARBA00022833"/>
    </source>
</evidence>
<dbReference type="GO" id="GO:0042805">
    <property type="term" value="F:actinin binding"/>
    <property type="evidence" value="ECO:0007669"/>
    <property type="project" value="TreeGrafter"/>
</dbReference>
<dbReference type="InterPro" id="IPR001781">
    <property type="entry name" value="Znf_LIM"/>
</dbReference>
<keyword evidence="4 7" id="KW-0862">Zinc</keyword>
<dbReference type="FunFam" id="2.10.110.10:FF:000001">
    <property type="entry name" value="Cysteine and glycine-rich protein 1"/>
    <property type="match status" value="2"/>
</dbReference>